<feature type="domain" description="BED-type" evidence="6">
    <location>
        <begin position="156"/>
        <end position="208"/>
    </location>
</feature>
<feature type="region of interest" description="Disordered" evidence="5">
    <location>
        <begin position="53"/>
        <end position="88"/>
    </location>
</feature>
<feature type="compositionally biased region" description="Acidic residues" evidence="5">
    <location>
        <begin position="397"/>
        <end position="408"/>
    </location>
</feature>
<dbReference type="GO" id="GO:0005634">
    <property type="term" value="C:nucleus"/>
    <property type="evidence" value="ECO:0007669"/>
    <property type="project" value="TreeGrafter"/>
</dbReference>
<dbReference type="PANTHER" id="PTHR34396">
    <property type="entry name" value="OS03G0264950 PROTEIN-RELATED"/>
    <property type="match status" value="1"/>
</dbReference>
<dbReference type="OrthoDB" id="21216at2759"/>
<dbReference type="InterPro" id="IPR053031">
    <property type="entry name" value="Cuticle_assoc_protein"/>
</dbReference>
<feature type="compositionally biased region" description="Acidic residues" evidence="5">
    <location>
        <begin position="58"/>
        <end position="68"/>
    </location>
</feature>
<keyword evidence="1" id="KW-0479">Metal-binding</keyword>
<dbReference type="InterPro" id="IPR003656">
    <property type="entry name" value="Znf_BED"/>
</dbReference>
<dbReference type="GO" id="GO:0008270">
    <property type="term" value="F:zinc ion binding"/>
    <property type="evidence" value="ECO:0007669"/>
    <property type="project" value="UniProtKB-KW"/>
</dbReference>
<dbReference type="InterPro" id="IPR036236">
    <property type="entry name" value="Znf_C2H2_sf"/>
</dbReference>
<dbReference type="Proteomes" id="UP000494256">
    <property type="component" value="Unassembled WGS sequence"/>
</dbReference>
<evidence type="ECO:0000259" key="6">
    <source>
        <dbReference type="PROSITE" id="PS50808"/>
    </source>
</evidence>
<evidence type="ECO:0000256" key="4">
    <source>
        <dbReference type="PROSITE-ProRule" id="PRU00027"/>
    </source>
</evidence>
<comment type="caution">
    <text evidence="7">The sequence shown here is derived from an EMBL/GenBank/DDBJ whole genome shotgun (WGS) entry which is preliminary data.</text>
</comment>
<evidence type="ECO:0000313" key="8">
    <source>
        <dbReference type="Proteomes" id="UP000494256"/>
    </source>
</evidence>
<evidence type="ECO:0000256" key="2">
    <source>
        <dbReference type="ARBA" id="ARBA00022771"/>
    </source>
</evidence>
<protein>
    <recommendedName>
        <fullName evidence="6">BED-type domain-containing protein</fullName>
    </recommendedName>
</protein>
<evidence type="ECO:0000256" key="5">
    <source>
        <dbReference type="SAM" id="MobiDB-lite"/>
    </source>
</evidence>
<dbReference type="SMART" id="SM00355">
    <property type="entry name" value="ZnF_C2H2"/>
    <property type="match status" value="4"/>
</dbReference>
<reference evidence="7 8" key="1">
    <citation type="submission" date="2020-04" db="EMBL/GenBank/DDBJ databases">
        <authorList>
            <person name="Wallbank WR R."/>
            <person name="Pardo Diaz C."/>
            <person name="Kozak K."/>
            <person name="Martin S."/>
            <person name="Jiggins C."/>
            <person name="Moest M."/>
            <person name="Warren A I."/>
            <person name="Byers J.R.P. K."/>
            <person name="Montejo-Kovacevich G."/>
            <person name="Yen C E."/>
        </authorList>
    </citation>
    <scope>NUCLEOTIDE SEQUENCE [LARGE SCALE GENOMIC DNA]</scope>
</reference>
<name>A0A8S0ZHG9_ARCPL</name>
<evidence type="ECO:0000256" key="1">
    <source>
        <dbReference type="ARBA" id="ARBA00022723"/>
    </source>
</evidence>
<dbReference type="InterPro" id="IPR013087">
    <property type="entry name" value="Znf_C2H2_type"/>
</dbReference>
<accession>A0A8S0ZHG9</accession>
<feature type="compositionally biased region" description="Polar residues" evidence="5">
    <location>
        <begin position="364"/>
        <end position="385"/>
    </location>
</feature>
<dbReference type="GO" id="GO:1990837">
    <property type="term" value="F:sequence-specific double-stranded DNA binding"/>
    <property type="evidence" value="ECO:0007669"/>
    <property type="project" value="TreeGrafter"/>
</dbReference>
<keyword evidence="2 4" id="KW-0863">Zinc-finger</keyword>
<proteinExistence type="predicted"/>
<feature type="region of interest" description="Disordered" evidence="5">
    <location>
        <begin position="364"/>
        <end position="410"/>
    </location>
</feature>
<feature type="region of interest" description="Disordered" evidence="5">
    <location>
        <begin position="510"/>
        <end position="546"/>
    </location>
</feature>
<evidence type="ECO:0000313" key="7">
    <source>
        <dbReference type="EMBL" id="CAB3231861.1"/>
    </source>
</evidence>
<dbReference type="SMART" id="SM00614">
    <property type="entry name" value="ZnF_BED"/>
    <property type="match status" value="4"/>
</dbReference>
<dbReference type="Pfam" id="PF02892">
    <property type="entry name" value="zf-BED"/>
    <property type="match status" value="3"/>
</dbReference>
<feature type="compositionally biased region" description="Basic and acidic residues" evidence="5">
    <location>
        <begin position="387"/>
        <end position="396"/>
    </location>
</feature>
<feature type="domain" description="BED-type" evidence="6">
    <location>
        <begin position="411"/>
        <end position="459"/>
    </location>
</feature>
<dbReference type="Gene3D" id="3.30.160.60">
    <property type="entry name" value="Classic Zinc Finger"/>
    <property type="match status" value="1"/>
</dbReference>
<feature type="compositionally biased region" description="Polar residues" evidence="5">
    <location>
        <begin position="74"/>
        <end position="88"/>
    </location>
</feature>
<feature type="domain" description="BED-type" evidence="6">
    <location>
        <begin position="8"/>
        <end position="58"/>
    </location>
</feature>
<dbReference type="SUPFAM" id="SSF57667">
    <property type="entry name" value="beta-beta-alpha zinc fingers"/>
    <property type="match status" value="2"/>
</dbReference>
<keyword evidence="3" id="KW-0862">Zinc</keyword>
<dbReference type="GO" id="GO:0006357">
    <property type="term" value="P:regulation of transcription by RNA polymerase II"/>
    <property type="evidence" value="ECO:0007669"/>
    <property type="project" value="TreeGrafter"/>
</dbReference>
<dbReference type="EMBL" id="CADEBD010000289">
    <property type="protein sequence ID" value="CAB3231861.1"/>
    <property type="molecule type" value="Genomic_DNA"/>
</dbReference>
<gene>
    <name evidence="7" type="ORF">APLA_LOCUS5355</name>
</gene>
<dbReference type="PROSITE" id="PS50808">
    <property type="entry name" value="ZF_BED"/>
    <property type="match status" value="3"/>
</dbReference>
<sequence length="651" mass="74614">MGVYDNPKRTSAVWQYFTRKPNYIASCNVCKKDYSYKSTVSNLSKHWKKKHVQNTGDDYSDSSDEEDSNNSNDFTKSFNKNVSSNESDSQSTWQYFDILDSDQFVARCKICEKDIAYDTVSNLTEHAREHNVMVSDDEEWLDKKEKIVIKKQLKRANASAVWRFMEVIDEEARNAVCLICKRQLSFMTSISNLRKHIQRVHPHITIDDDINDRNDKKVIISTDGQLYEIATSDGEKDPVATNEVYIEDSIDNDILEHIENTTPSKRIKILDKKSLKRKRVSKERFQSYENIDSVDDSSNETPTKNTSKTNSIDIFGQYVITLLKELPKHVSDQLQSDIIKQIFTAKIALETSYSATLNERTGTVTINNSPNTSIPDMTGNSTSDVNLTRDIDRNDDTDIENGNEDTQEESQKLNDLWNYFEQEGTKVRCVVCRQVLEDTSYDNLKEHLFAQHPKLLLQLVREQDQDTKSNASDDEDNTYTEVVYLEQDSASDDTARTSDKPKIISTYIQNRPQKRTRINSSTDHQIIKVKKDSEPQKEREEKQEEESELDTFIKYIRCLLKKLSPDVFSKVQVDILKTIMDAQYSNNITNINHTSISASSVSKPSIITDFATCSGSNVTRVNEIVPKKGPLVGNYTVSLAPEDNDLEIKQK</sequence>
<dbReference type="PANTHER" id="PTHR34396:SF25">
    <property type="entry name" value="BOUNDARY ELEMENT ASSOCIATED FACTOR"/>
    <property type="match status" value="1"/>
</dbReference>
<evidence type="ECO:0000256" key="3">
    <source>
        <dbReference type="ARBA" id="ARBA00022833"/>
    </source>
</evidence>
<dbReference type="AlphaFoldDB" id="A0A8S0ZHG9"/>
<organism evidence="7 8">
    <name type="scientific">Arctia plantaginis</name>
    <name type="common">Wood tiger moth</name>
    <name type="synonym">Phalaena plantaginis</name>
    <dbReference type="NCBI Taxonomy" id="874455"/>
    <lineage>
        <taxon>Eukaryota</taxon>
        <taxon>Metazoa</taxon>
        <taxon>Ecdysozoa</taxon>
        <taxon>Arthropoda</taxon>
        <taxon>Hexapoda</taxon>
        <taxon>Insecta</taxon>
        <taxon>Pterygota</taxon>
        <taxon>Neoptera</taxon>
        <taxon>Endopterygota</taxon>
        <taxon>Lepidoptera</taxon>
        <taxon>Glossata</taxon>
        <taxon>Ditrysia</taxon>
        <taxon>Noctuoidea</taxon>
        <taxon>Erebidae</taxon>
        <taxon>Arctiinae</taxon>
        <taxon>Arctia</taxon>
    </lineage>
</organism>
<feature type="compositionally biased region" description="Basic and acidic residues" evidence="5">
    <location>
        <begin position="525"/>
        <end position="542"/>
    </location>
</feature>